<accession>A0AAN9MZG4</accession>
<dbReference type="AlphaFoldDB" id="A0AAN9MZG4"/>
<organism evidence="1 2">
    <name type="scientific">Canavalia gladiata</name>
    <name type="common">Sword bean</name>
    <name type="synonym">Dolichos gladiatus</name>
    <dbReference type="NCBI Taxonomy" id="3824"/>
    <lineage>
        <taxon>Eukaryota</taxon>
        <taxon>Viridiplantae</taxon>
        <taxon>Streptophyta</taxon>
        <taxon>Embryophyta</taxon>
        <taxon>Tracheophyta</taxon>
        <taxon>Spermatophyta</taxon>
        <taxon>Magnoliopsida</taxon>
        <taxon>eudicotyledons</taxon>
        <taxon>Gunneridae</taxon>
        <taxon>Pentapetalae</taxon>
        <taxon>rosids</taxon>
        <taxon>fabids</taxon>
        <taxon>Fabales</taxon>
        <taxon>Fabaceae</taxon>
        <taxon>Papilionoideae</taxon>
        <taxon>50 kb inversion clade</taxon>
        <taxon>NPAAA clade</taxon>
        <taxon>indigoferoid/millettioid clade</taxon>
        <taxon>Phaseoleae</taxon>
        <taxon>Canavalia</taxon>
    </lineage>
</organism>
<dbReference type="Proteomes" id="UP001367508">
    <property type="component" value="Unassembled WGS sequence"/>
</dbReference>
<dbReference type="EMBL" id="JAYMYQ010000001">
    <property type="protein sequence ID" value="KAK7360909.1"/>
    <property type="molecule type" value="Genomic_DNA"/>
</dbReference>
<evidence type="ECO:0000313" key="2">
    <source>
        <dbReference type="Proteomes" id="UP001367508"/>
    </source>
</evidence>
<evidence type="ECO:0000313" key="1">
    <source>
        <dbReference type="EMBL" id="KAK7360909.1"/>
    </source>
</evidence>
<reference evidence="1 2" key="1">
    <citation type="submission" date="2024-01" db="EMBL/GenBank/DDBJ databases">
        <title>The genomes of 5 underutilized Papilionoideae crops provide insights into root nodulation and disease resistanc.</title>
        <authorList>
            <person name="Jiang F."/>
        </authorList>
    </citation>
    <scope>NUCLEOTIDE SEQUENCE [LARGE SCALE GENOMIC DNA]</scope>
    <source>
        <strain evidence="1">LVBAO_FW01</strain>
        <tissue evidence="1">Leaves</tissue>
    </source>
</reference>
<gene>
    <name evidence="1" type="ORF">VNO77_02927</name>
</gene>
<name>A0AAN9MZG4_CANGL</name>
<comment type="caution">
    <text evidence="1">The sequence shown here is derived from an EMBL/GenBank/DDBJ whole genome shotgun (WGS) entry which is preliminary data.</text>
</comment>
<proteinExistence type="predicted"/>
<keyword evidence="2" id="KW-1185">Reference proteome</keyword>
<sequence length="193" mass="21988">MSLFKNEIQATGIRNKGLAKLRHNLRLTVFKLMTYALSRYRWCLSSDLWESKTVEQRITLQEKNHIMQKGKPVSCGDHEIFCIRDSSDRKATIHEFIEAVCAFQRIFVTCSSAEDISTAFNNKPKGKEALVDSQPRNQFQVSVVSLARQNLQEHWQMIDGYADSNETVSFFNNVLELTNGLVSSLGPKIDLAD</sequence>
<protein>
    <submittedName>
        <fullName evidence="1">Uncharacterized protein</fullName>
    </submittedName>
</protein>